<feature type="domain" description="PPM-type phosphatase" evidence="1">
    <location>
        <begin position="20"/>
        <end position="273"/>
    </location>
</feature>
<dbReference type="SMART" id="SM00331">
    <property type="entry name" value="PP2C_SIG"/>
    <property type="match status" value="1"/>
</dbReference>
<dbReference type="SMART" id="SM00332">
    <property type="entry name" value="PP2Cc"/>
    <property type="match status" value="1"/>
</dbReference>
<dbReference type="SUPFAM" id="SSF81606">
    <property type="entry name" value="PP2C-like"/>
    <property type="match status" value="1"/>
</dbReference>
<evidence type="ECO:0000313" key="2">
    <source>
        <dbReference type="EMBL" id="MBO0350278.1"/>
    </source>
</evidence>
<dbReference type="Proteomes" id="UP000664844">
    <property type="component" value="Unassembled WGS sequence"/>
</dbReference>
<dbReference type="InterPro" id="IPR001932">
    <property type="entry name" value="PPM-type_phosphatase-like_dom"/>
</dbReference>
<protein>
    <submittedName>
        <fullName evidence="2">Serine/threonine-protein phosphatase</fullName>
    </submittedName>
</protein>
<dbReference type="Pfam" id="PF13672">
    <property type="entry name" value="PP2C_2"/>
    <property type="match status" value="1"/>
</dbReference>
<dbReference type="PROSITE" id="PS51746">
    <property type="entry name" value="PPM_2"/>
    <property type="match status" value="1"/>
</dbReference>
<name>A0ABS3FT96_9CYAN</name>
<dbReference type="InterPro" id="IPR036457">
    <property type="entry name" value="PPM-type-like_dom_sf"/>
</dbReference>
<proteinExistence type="predicted"/>
<dbReference type="Gene3D" id="3.60.40.10">
    <property type="entry name" value="PPM-type phosphatase domain"/>
    <property type="match status" value="1"/>
</dbReference>
<accession>A0ABS3FT96</accession>
<dbReference type="CDD" id="cd00143">
    <property type="entry name" value="PP2Cc"/>
    <property type="match status" value="1"/>
</dbReference>
<comment type="caution">
    <text evidence="2">The sequence shown here is derived from an EMBL/GenBank/DDBJ whole genome shotgun (WGS) entry which is preliminary data.</text>
</comment>
<gene>
    <name evidence="2" type="ORF">J0895_14420</name>
</gene>
<evidence type="ECO:0000259" key="1">
    <source>
        <dbReference type="PROSITE" id="PS51746"/>
    </source>
</evidence>
<sequence length="281" mass="30951">MNNSSSPSQPLQVQHLPWASLAWVSHIGKVREENQDQILVKTWPDHAAILAVVADGMGGGRGGQRAAQLTIETFEKLVAQPLPESREDIYNQLLAKFYEADEAIRDEGCQSFQLVGMGSTVVAAIITPQDYVHLYAGDSRLYHLRENVPLYKTADDSIVRVLLEIGKITPEQVATHPRRSQVTSCLGGREGTGQFSIDPKWQEDNEVSPLRSLQPNDILLLSSDGLHNYFSDAEIQHLRSDPSFSPETRLTDLLQNALDRGGKDNISAILLSITPGVTSSK</sequence>
<evidence type="ECO:0000313" key="3">
    <source>
        <dbReference type="Proteomes" id="UP000664844"/>
    </source>
</evidence>
<keyword evidence="3" id="KW-1185">Reference proteome</keyword>
<dbReference type="EMBL" id="JAFLQW010000379">
    <property type="protein sequence ID" value="MBO0350278.1"/>
    <property type="molecule type" value="Genomic_DNA"/>
</dbReference>
<reference evidence="2 3" key="1">
    <citation type="submission" date="2021-03" db="EMBL/GenBank/DDBJ databases">
        <title>Metabolic Capacity of the Antarctic Cyanobacterium Phormidium pseudopriestleyi that Sustains Oxygenic Photosynthesis in the Presence of Hydrogen Sulfide.</title>
        <authorList>
            <person name="Lumian J.E."/>
            <person name="Jungblut A.D."/>
            <person name="Dillon M.L."/>
            <person name="Hawes I."/>
            <person name="Doran P.T."/>
            <person name="Mackey T.J."/>
            <person name="Dick G.J."/>
            <person name="Grettenberger C.L."/>
            <person name="Sumner D.Y."/>
        </authorList>
    </citation>
    <scope>NUCLEOTIDE SEQUENCE [LARGE SCALE GENOMIC DNA]</scope>
    <source>
        <strain evidence="2 3">FRX01</strain>
    </source>
</reference>
<organism evidence="2 3">
    <name type="scientific">Phormidium pseudopriestleyi FRX01</name>
    <dbReference type="NCBI Taxonomy" id="1759528"/>
    <lineage>
        <taxon>Bacteria</taxon>
        <taxon>Bacillati</taxon>
        <taxon>Cyanobacteriota</taxon>
        <taxon>Cyanophyceae</taxon>
        <taxon>Oscillatoriophycideae</taxon>
        <taxon>Oscillatoriales</taxon>
        <taxon>Oscillatoriaceae</taxon>
        <taxon>Phormidium</taxon>
    </lineage>
</organism>